<dbReference type="Pfam" id="PF20455">
    <property type="entry name" value="DUF6708"/>
    <property type="match status" value="1"/>
</dbReference>
<evidence type="ECO:0000313" key="4">
    <source>
        <dbReference type="EMBL" id="KKM05299.1"/>
    </source>
</evidence>
<organism evidence="4">
    <name type="scientific">marine sediment metagenome</name>
    <dbReference type="NCBI Taxonomy" id="412755"/>
    <lineage>
        <taxon>unclassified sequences</taxon>
        <taxon>metagenomes</taxon>
        <taxon>ecological metagenomes</taxon>
    </lineage>
</organism>
<reference evidence="4" key="1">
    <citation type="journal article" date="2015" name="Nature">
        <title>Complex archaea that bridge the gap between prokaryotes and eukaryotes.</title>
        <authorList>
            <person name="Spang A."/>
            <person name="Saw J.H."/>
            <person name="Jorgensen S.L."/>
            <person name="Zaremba-Niedzwiedzka K."/>
            <person name="Martijn J."/>
            <person name="Lind A.E."/>
            <person name="van Eijk R."/>
            <person name="Schleper C."/>
            <person name="Guy L."/>
            <person name="Ettema T.J."/>
        </authorList>
    </citation>
    <scope>NUCLEOTIDE SEQUENCE</scope>
</reference>
<feature type="compositionally biased region" description="Basic and acidic residues" evidence="1">
    <location>
        <begin position="282"/>
        <end position="292"/>
    </location>
</feature>
<feature type="transmembrane region" description="Helical" evidence="2">
    <location>
        <begin position="87"/>
        <end position="104"/>
    </location>
</feature>
<feature type="transmembrane region" description="Helical" evidence="2">
    <location>
        <begin position="251"/>
        <end position="274"/>
    </location>
</feature>
<proteinExistence type="predicted"/>
<feature type="domain" description="DUF6708" evidence="3">
    <location>
        <begin position="98"/>
        <end position="287"/>
    </location>
</feature>
<evidence type="ECO:0000259" key="3">
    <source>
        <dbReference type="Pfam" id="PF20455"/>
    </source>
</evidence>
<protein>
    <recommendedName>
        <fullName evidence="3">DUF6708 domain-containing protein</fullName>
    </recommendedName>
</protein>
<name>A0A0F9H2P8_9ZZZZ</name>
<gene>
    <name evidence="4" type="ORF">LCGC14_1755530</name>
</gene>
<dbReference type="EMBL" id="LAZR01016253">
    <property type="protein sequence ID" value="KKM05299.1"/>
    <property type="molecule type" value="Genomic_DNA"/>
</dbReference>
<feature type="region of interest" description="Disordered" evidence="1">
    <location>
        <begin position="282"/>
        <end position="317"/>
    </location>
</feature>
<dbReference type="InterPro" id="IPR046554">
    <property type="entry name" value="DUF6708"/>
</dbReference>
<accession>A0A0F9H2P8</accession>
<keyword evidence="2" id="KW-1133">Transmembrane helix</keyword>
<sequence>MALNNMLASLRARLGHNNGAVLRSDSEADLPPMMPVELDQHTDTYLVFKSGDEMGKGVMTGIMGGGGGTGGLLMALYFLWSGDQSGFGIMFSLSTGFFVIPLVWEVLSKLAPPILVNRRTREVYVMHEDRLYHAPWDGIGALTYEYQMVHQNTGAMTNAPLEVLVHEYQQPEKQLFVSLGLPMGKTVAMQQHFWSYLQTYMDKGPWFDEQGKPCENPKYIQSLLAAVRANRRDDLKHSWKLWRESRSSHHLFLVFFCFLFYPIYAVADLTLAMAKRRSRGQWPKEVRERLKPDGPTTRLVDLELEEKSAPATNPVGS</sequence>
<evidence type="ECO:0000256" key="1">
    <source>
        <dbReference type="SAM" id="MobiDB-lite"/>
    </source>
</evidence>
<comment type="caution">
    <text evidence="4">The sequence shown here is derived from an EMBL/GenBank/DDBJ whole genome shotgun (WGS) entry which is preliminary data.</text>
</comment>
<evidence type="ECO:0000256" key="2">
    <source>
        <dbReference type="SAM" id="Phobius"/>
    </source>
</evidence>
<keyword evidence="2" id="KW-0472">Membrane</keyword>
<keyword evidence="2" id="KW-0812">Transmembrane</keyword>
<dbReference type="AlphaFoldDB" id="A0A0F9H2P8"/>
<feature type="transmembrane region" description="Helical" evidence="2">
    <location>
        <begin position="58"/>
        <end position="80"/>
    </location>
</feature>